<dbReference type="EMBL" id="CP122537">
    <property type="protein sequence ID" value="WGH79258.1"/>
    <property type="molecule type" value="Genomic_DNA"/>
</dbReference>
<evidence type="ECO:0000256" key="1">
    <source>
        <dbReference type="ARBA" id="ARBA00023015"/>
    </source>
</evidence>
<evidence type="ECO:0000313" key="6">
    <source>
        <dbReference type="Proteomes" id="UP001243420"/>
    </source>
</evidence>
<evidence type="ECO:0000313" key="5">
    <source>
        <dbReference type="EMBL" id="WGH79258.1"/>
    </source>
</evidence>
<keyword evidence="3" id="KW-0804">Transcription</keyword>
<gene>
    <name evidence="5" type="ORF">P8627_03050</name>
</gene>
<reference evidence="5 6" key="1">
    <citation type="submission" date="2023-04" db="EMBL/GenBank/DDBJ databases">
        <title>Jannaschia ovalis sp. nov., a marine bacterium isolated from sea tidal flat.</title>
        <authorList>
            <person name="Kwon D.Y."/>
            <person name="Kim J.-J."/>
        </authorList>
    </citation>
    <scope>NUCLEOTIDE SEQUENCE [LARGE SCALE GENOMIC DNA]</scope>
    <source>
        <strain evidence="5 6">GRR-S6-38</strain>
    </source>
</reference>
<protein>
    <submittedName>
        <fullName evidence="5">GntR family transcriptional regulator</fullName>
    </submittedName>
</protein>
<dbReference type="PANTHER" id="PTHR43537:SF49">
    <property type="entry name" value="TRANSCRIPTIONAL REGULATORY PROTEIN"/>
    <property type="match status" value="1"/>
</dbReference>
<dbReference type="SUPFAM" id="SSF46785">
    <property type="entry name" value="Winged helix' DNA-binding domain"/>
    <property type="match status" value="1"/>
</dbReference>
<evidence type="ECO:0000259" key="4">
    <source>
        <dbReference type="PROSITE" id="PS50949"/>
    </source>
</evidence>
<dbReference type="SMART" id="SM00345">
    <property type="entry name" value="HTH_GNTR"/>
    <property type="match status" value="1"/>
</dbReference>
<keyword evidence="2" id="KW-0238">DNA-binding</keyword>
<dbReference type="PROSITE" id="PS50949">
    <property type="entry name" value="HTH_GNTR"/>
    <property type="match status" value="1"/>
</dbReference>
<dbReference type="PRINTS" id="PR00035">
    <property type="entry name" value="HTHGNTR"/>
</dbReference>
<dbReference type="Pfam" id="PF00392">
    <property type="entry name" value="GntR"/>
    <property type="match status" value="1"/>
</dbReference>
<dbReference type="SUPFAM" id="SSF48008">
    <property type="entry name" value="GntR ligand-binding domain-like"/>
    <property type="match status" value="1"/>
</dbReference>
<dbReference type="InterPro" id="IPR036388">
    <property type="entry name" value="WH-like_DNA-bd_sf"/>
</dbReference>
<sequence length="223" mass="24422">MDMARDRTSRSESSRGSAVARIETELRDDIAAGVLEPGERLDEVKLTERFGVSRTPVREALSRLTAQGILVPGEKRGVRVAQYTRAELAQIFEAMHEIEAACARVAAQRLSLLSRAEIEAAQRGCEAAAETGDLQLYLRANEAFHEAIYRATGNPYLAEIAAEFRHRTGPFRAKKFAEKADLIASARSHEALITSIFSEDSKAASDGMRAHMTASFLQTLAAN</sequence>
<dbReference type="Gene3D" id="1.10.10.10">
    <property type="entry name" value="Winged helix-like DNA-binding domain superfamily/Winged helix DNA-binding domain"/>
    <property type="match status" value="1"/>
</dbReference>
<dbReference type="SMART" id="SM00895">
    <property type="entry name" value="FCD"/>
    <property type="match status" value="1"/>
</dbReference>
<dbReference type="RefSeq" id="WP_279966056.1">
    <property type="nucleotide sequence ID" value="NZ_CP122537.1"/>
</dbReference>
<dbReference type="InterPro" id="IPR036390">
    <property type="entry name" value="WH_DNA-bd_sf"/>
</dbReference>
<dbReference type="PANTHER" id="PTHR43537">
    <property type="entry name" value="TRANSCRIPTIONAL REGULATOR, GNTR FAMILY"/>
    <property type="match status" value="1"/>
</dbReference>
<name>A0ABY8LGC7_9RHOB</name>
<feature type="domain" description="HTH gntR-type" evidence="4">
    <location>
        <begin position="16"/>
        <end position="83"/>
    </location>
</feature>
<accession>A0ABY8LGC7</accession>
<evidence type="ECO:0000256" key="2">
    <source>
        <dbReference type="ARBA" id="ARBA00023125"/>
    </source>
</evidence>
<evidence type="ECO:0000256" key="3">
    <source>
        <dbReference type="ARBA" id="ARBA00023163"/>
    </source>
</evidence>
<organism evidence="5 6">
    <name type="scientific">Jannaschia ovalis</name>
    <dbReference type="NCBI Taxonomy" id="3038773"/>
    <lineage>
        <taxon>Bacteria</taxon>
        <taxon>Pseudomonadati</taxon>
        <taxon>Pseudomonadota</taxon>
        <taxon>Alphaproteobacteria</taxon>
        <taxon>Rhodobacterales</taxon>
        <taxon>Roseobacteraceae</taxon>
        <taxon>Jannaschia</taxon>
    </lineage>
</organism>
<proteinExistence type="predicted"/>
<dbReference type="Pfam" id="PF07729">
    <property type="entry name" value="FCD"/>
    <property type="match status" value="1"/>
</dbReference>
<dbReference type="InterPro" id="IPR011711">
    <property type="entry name" value="GntR_C"/>
</dbReference>
<dbReference type="InterPro" id="IPR000524">
    <property type="entry name" value="Tscrpt_reg_HTH_GntR"/>
</dbReference>
<keyword evidence="1" id="KW-0805">Transcription regulation</keyword>
<dbReference type="Gene3D" id="1.20.120.530">
    <property type="entry name" value="GntR ligand-binding domain-like"/>
    <property type="match status" value="1"/>
</dbReference>
<dbReference type="CDD" id="cd07377">
    <property type="entry name" value="WHTH_GntR"/>
    <property type="match status" value="1"/>
</dbReference>
<keyword evidence="6" id="KW-1185">Reference proteome</keyword>
<dbReference type="InterPro" id="IPR008920">
    <property type="entry name" value="TF_FadR/GntR_C"/>
</dbReference>
<dbReference type="Proteomes" id="UP001243420">
    <property type="component" value="Chromosome"/>
</dbReference>